<gene>
    <name evidence="3" type="ORF">SAMN04487891_107233</name>
    <name evidence="4" type="ORF">SAMN05216293_1771</name>
</gene>
<dbReference type="Gene3D" id="2.160.20.10">
    <property type="entry name" value="Single-stranded right-handed beta-helix, Pectin lyase-like"/>
    <property type="match status" value="1"/>
</dbReference>
<organism evidence="4 5">
    <name type="scientific">Flagellimonas taeanensis</name>
    <dbReference type="NCBI Taxonomy" id="1005926"/>
    <lineage>
        <taxon>Bacteria</taxon>
        <taxon>Pseudomonadati</taxon>
        <taxon>Bacteroidota</taxon>
        <taxon>Flavobacteriia</taxon>
        <taxon>Flavobacteriales</taxon>
        <taxon>Flavobacteriaceae</taxon>
        <taxon>Flagellimonas</taxon>
    </lineage>
</organism>
<dbReference type="Proteomes" id="UP000184031">
    <property type="component" value="Unassembled WGS sequence"/>
</dbReference>
<dbReference type="InterPro" id="IPR006626">
    <property type="entry name" value="PbH1"/>
</dbReference>
<evidence type="ECO:0000313" key="3">
    <source>
        <dbReference type="EMBL" id="SFC23548.1"/>
    </source>
</evidence>
<dbReference type="InterPro" id="IPR012334">
    <property type="entry name" value="Pectin_lyas_fold"/>
</dbReference>
<evidence type="ECO:0000313" key="5">
    <source>
        <dbReference type="Proteomes" id="UP000184031"/>
    </source>
</evidence>
<evidence type="ECO:0000259" key="1">
    <source>
        <dbReference type="Pfam" id="PF13229"/>
    </source>
</evidence>
<protein>
    <submittedName>
        <fullName evidence="4">Right handed beta helix region</fullName>
    </submittedName>
</protein>
<feature type="domain" description="DUF8202" evidence="2">
    <location>
        <begin position="731"/>
        <end position="908"/>
    </location>
</feature>
<dbReference type="SMART" id="SM00710">
    <property type="entry name" value="PbH1"/>
    <property type="match status" value="10"/>
</dbReference>
<keyword evidence="6" id="KW-1185">Reference proteome</keyword>
<evidence type="ECO:0000313" key="6">
    <source>
        <dbReference type="Proteomes" id="UP000198940"/>
    </source>
</evidence>
<dbReference type="InterPro" id="IPR011050">
    <property type="entry name" value="Pectin_lyase_fold/virulence"/>
</dbReference>
<evidence type="ECO:0000313" key="4">
    <source>
        <dbReference type="EMBL" id="SHK72646.1"/>
    </source>
</evidence>
<dbReference type="Pfam" id="PF13229">
    <property type="entry name" value="Beta_helix"/>
    <property type="match status" value="1"/>
</dbReference>
<evidence type="ECO:0000259" key="2">
    <source>
        <dbReference type="Pfam" id="PF26628"/>
    </source>
</evidence>
<accession>A0A1M6UUB8</accession>
<dbReference type="AlphaFoldDB" id="A0A1M6UUB8"/>
<dbReference type="EMBL" id="FOKU01000007">
    <property type="protein sequence ID" value="SFC23548.1"/>
    <property type="molecule type" value="Genomic_DNA"/>
</dbReference>
<comment type="caution">
    <text evidence="4">The sequence shown here is derived from an EMBL/GenBank/DDBJ whole genome shotgun (WGS) entry which is preliminary data.</text>
</comment>
<name>A0A1M6UUB8_9FLAO</name>
<feature type="domain" description="Right handed beta helix" evidence="1">
    <location>
        <begin position="159"/>
        <end position="333"/>
    </location>
</feature>
<dbReference type="STRING" id="1055723.SAMN05216293_1771"/>
<dbReference type="InterPro" id="IPR039448">
    <property type="entry name" value="Beta_helix"/>
</dbReference>
<dbReference type="Proteomes" id="UP000198940">
    <property type="component" value="Unassembled WGS sequence"/>
</dbReference>
<dbReference type="EMBL" id="FRAT01000004">
    <property type="protein sequence ID" value="SHK72646.1"/>
    <property type="molecule type" value="Genomic_DNA"/>
</dbReference>
<proteinExistence type="predicted"/>
<sequence length="949" mass="101490">MGIYRVMGWIAVLLMPLVGEAAIFIVTNVNDSGAGSLRQALLDVNASGSGPHTINFDPSLSGQTIFLSSSLPQLTVSDVTIDGDIDGDGNGDITIDAGTGDNTRNIFRANGNGNNATFKGFILQDTGYEPFRFDGSPSGITIQDIVSLHNDGNYFNQAILFAGNAVDLTVLNFTHNNPQSGQHGIQITGTADNILIDGFNYQNGSGGTAIAIRFVGAATNVTIRNSLLDVDLFGSNNDGDYGIYFQSSASDITLENVTINEADVDGVRVLDADNFTIDGCSFINCYDGVEFYNNYARTNNAIQNSVFDNNARAGLVINVANATTQYDISGNTFSNHTTNNGNGVWLFNTGGAKDIEITTNTFFNNNVGIYNEQADDVLYSQNSFYNNLVGIDNVANNGNNDYELSDGDVPKITSSVDLGGGNYNVSFSLPTFCTDCNVEFYTNESTDARYNGRDFVQSANNLTAGSHTITINSGGNVDGYWTAILTDNTNGSTSEISYSYPIDPKAPGGVIDNLAAWYKFNAGVTTSGGEGTGVSTITDMSGHGFDLSETSAGSQPIYVENSLNFNPGGNFDGGNDRLNGQYLNFVDETDPVTLITVSVPTSFGGERRTISIGDGYDRPGMGYQGAGGNMQIRVTEGGPATIEHSVPLTLNIPYILFASVTNGSNPGEVLMSYNGMNNEESSTLTDGIYPLASASSGGYIALGNEPNTYSDDHVGFINEGIVYNRVLENYEKERVYSYLAIKYGITLNQDYYAGDWDGSTGTKLWDMTFNALYNNDIAGIGRDDSWALHQKQSQSVNGDALVTIGLGGIEANNVSNANVFQTEESFLLWGNDDGGTTVVNAGIPPVFAEKLTRNWLIAETGSVEDVMVRIPSTLASGFTDASDLALVVADDANFSSNVQSVPMTLNGSYLEVLFNFEGTKYFSFGVISSGDFMRHGKYFQGGVEKPMKF</sequence>
<dbReference type="InterPro" id="IPR058515">
    <property type="entry name" value="DUF8202"/>
</dbReference>
<dbReference type="Pfam" id="PF26628">
    <property type="entry name" value="DUF8202"/>
    <property type="match status" value="1"/>
</dbReference>
<dbReference type="SUPFAM" id="SSF51126">
    <property type="entry name" value="Pectin lyase-like"/>
    <property type="match status" value="2"/>
</dbReference>
<reference evidence="4 5" key="1">
    <citation type="submission" date="2016-11" db="EMBL/GenBank/DDBJ databases">
        <authorList>
            <person name="Varghese N."/>
            <person name="Submissions S."/>
        </authorList>
    </citation>
    <scope>NUCLEOTIDE SEQUENCE [LARGE SCALE GENOMIC DNA]</scope>
    <source>
        <strain evidence="4 5">CGMCC 1.12174</strain>
        <strain evidence="3 6">DSM 26351</strain>
    </source>
</reference>